<dbReference type="AlphaFoldDB" id="A0A2U2XEB7"/>
<dbReference type="SMART" id="SM00028">
    <property type="entry name" value="TPR"/>
    <property type="match status" value="5"/>
</dbReference>
<proteinExistence type="predicted"/>
<dbReference type="InterPro" id="IPR050482">
    <property type="entry name" value="Sensor_HK_TwoCompSys"/>
</dbReference>
<dbReference type="GO" id="GO:0046983">
    <property type="term" value="F:protein dimerization activity"/>
    <property type="evidence" value="ECO:0007669"/>
    <property type="project" value="InterPro"/>
</dbReference>
<evidence type="ECO:0000313" key="7">
    <source>
        <dbReference type="EMBL" id="PWH86134.1"/>
    </source>
</evidence>
<dbReference type="PANTHER" id="PTHR24421">
    <property type="entry name" value="NITRATE/NITRITE SENSOR PROTEIN NARX-RELATED"/>
    <property type="match status" value="1"/>
</dbReference>
<feature type="chain" id="PRO_5015651142" description="Histidine kinase domain-containing protein" evidence="5">
    <location>
        <begin position="23"/>
        <end position="679"/>
    </location>
</feature>
<feature type="transmembrane region" description="Helical" evidence="4">
    <location>
        <begin position="442"/>
        <end position="461"/>
    </location>
</feature>
<dbReference type="GO" id="GO:0000155">
    <property type="term" value="F:phosphorelay sensor kinase activity"/>
    <property type="evidence" value="ECO:0007669"/>
    <property type="project" value="InterPro"/>
</dbReference>
<reference evidence="7 8" key="2">
    <citation type="submission" date="2018-05" db="EMBL/GenBank/DDBJ databases">
        <authorList>
            <person name="Lanie J.A."/>
            <person name="Ng W.-L."/>
            <person name="Kazmierczak K.M."/>
            <person name="Andrzejewski T.M."/>
            <person name="Davidsen T.M."/>
            <person name="Wayne K.J."/>
            <person name="Tettelin H."/>
            <person name="Glass J.I."/>
            <person name="Rusch D."/>
            <person name="Podicherti R."/>
            <person name="Tsui H.-C.T."/>
            <person name="Winkler M.E."/>
        </authorList>
    </citation>
    <scope>NUCLEOTIDE SEQUENCE [LARGE SCALE GENOMIC DNA]</scope>
    <source>
        <strain evidence="7 8">C305</strain>
    </source>
</reference>
<dbReference type="Pfam" id="PF07730">
    <property type="entry name" value="HisKA_3"/>
    <property type="match status" value="1"/>
</dbReference>
<dbReference type="GO" id="GO:0016020">
    <property type="term" value="C:membrane"/>
    <property type="evidence" value="ECO:0007669"/>
    <property type="project" value="InterPro"/>
</dbReference>
<dbReference type="InterPro" id="IPR019734">
    <property type="entry name" value="TPR_rpt"/>
</dbReference>
<dbReference type="SUPFAM" id="SSF48452">
    <property type="entry name" value="TPR-like"/>
    <property type="match status" value="1"/>
</dbReference>
<dbReference type="SUPFAM" id="SSF55874">
    <property type="entry name" value="ATPase domain of HSP90 chaperone/DNA topoisomerase II/histidine kinase"/>
    <property type="match status" value="1"/>
</dbReference>
<gene>
    <name evidence="7" type="ORF">DIT68_06155</name>
</gene>
<keyword evidence="5" id="KW-0732">Signal</keyword>
<evidence type="ECO:0000256" key="2">
    <source>
        <dbReference type="ARBA" id="ARBA00022777"/>
    </source>
</evidence>
<dbReference type="PROSITE" id="PS50109">
    <property type="entry name" value="HIS_KIN"/>
    <property type="match status" value="1"/>
</dbReference>
<dbReference type="InterPro" id="IPR011712">
    <property type="entry name" value="Sig_transdc_His_kin_sub3_dim/P"/>
</dbReference>
<feature type="signal peptide" evidence="5">
    <location>
        <begin position="1"/>
        <end position="22"/>
    </location>
</feature>
<dbReference type="InterPro" id="IPR011990">
    <property type="entry name" value="TPR-like_helical_dom_sf"/>
</dbReference>
<keyword evidence="4" id="KW-0472">Membrane</keyword>
<dbReference type="RefSeq" id="WP_109358943.1">
    <property type="nucleotide sequence ID" value="NZ_QFRJ01000003.1"/>
</dbReference>
<dbReference type="CDD" id="cd16917">
    <property type="entry name" value="HATPase_UhpB-NarQ-NarX-like"/>
    <property type="match status" value="1"/>
</dbReference>
<dbReference type="InterPro" id="IPR005467">
    <property type="entry name" value="His_kinase_dom"/>
</dbReference>
<evidence type="ECO:0000256" key="5">
    <source>
        <dbReference type="SAM" id="SignalP"/>
    </source>
</evidence>
<dbReference type="InterPro" id="IPR003594">
    <property type="entry name" value="HATPase_dom"/>
</dbReference>
<reference evidence="7 8" key="1">
    <citation type="submission" date="2018-05" db="EMBL/GenBank/DDBJ databases">
        <title>Brumimicrobium oceani sp. nov., isolated from coastal sediment.</title>
        <authorList>
            <person name="Kou Y."/>
        </authorList>
    </citation>
    <scope>NUCLEOTIDE SEQUENCE [LARGE SCALE GENOMIC DNA]</scope>
    <source>
        <strain evidence="7 8">C305</strain>
    </source>
</reference>
<keyword evidence="4" id="KW-1133">Transmembrane helix</keyword>
<dbReference type="InterPro" id="IPR036890">
    <property type="entry name" value="HATPase_C_sf"/>
</dbReference>
<keyword evidence="3" id="KW-0902">Two-component regulatory system</keyword>
<keyword evidence="2" id="KW-0418">Kinase</keyword>
<comment type="caution">
    <text evidence="7">The sequence shown here is derived from an EMBL/GenBank/DDBJ whole genome shotgun (WGS) entry which is preliminary data.</text>
</comment>
<evidence type="ECO:0000313" key="8">
    <source>
        <dbReference type="Proteomes" id="UP000245370"/>
    </source>
</evidence>
<organism evidence="7 8">
    <name type="scientific">Brumimicrobium oceani</name>
    <dbReference type="NCBI Taxonomy" id="2100725"/>
    <lineage>
        <taxon>Bacteria</taxon>
        <taxon>Pseudomonadati</taxon>
        <taxon>Bacteroidota</taxon>
        <taxon>Flavobacteriia</taxon>
        <taxon>Flavobacteriales</taxon>
        <taxon>Crocinitomicaceae</taxon>
        <taxon>Brumimicrobium</taxon>
    </lineage>
</organism>
<name>A0A2U2XEB7_9FLAO</name>
<evidence type="ECO:0000256" key="3">
    <source>
        <dbReference type="ARBA" id="ARBA00023012"/>
    </source>
</evidence>
<dbReference type="Gene3D" id="1.25.40.10">
    <property type="entry name" value="Tetratricopeptide repeat domain"/>
    <property type="match status" value="1"/>
</dbReference>
<evidence type="ECO:0000256" key="1">
    <source>
        <dbReference type="ARBA" id="ARBA00022679"/>
    </source>
</evidence>
<feature type="domain" description="Histidine kinase" evidence="6">
    <location>
        <begin position="497"/>
        <end position="679"/>
    </location>
</feature>
<dbReference type="Pfam" id="PF02518">
    <property type="entry name" value="HATPase_c"/>
    <property type="match status" value="1"/>
</dbReference>
<dbReference type="OrthoDB" id="9778366at2"/>
<keyword evidence="1" id="KW-0808">Transferase</keyword>
<keyword evidence="4" id="KW-0812">Transmembrane</keyword>
<dbReference type="Proteomes" id="UP000245370">
    <property type="component" value="Unassembled WGS sequence"/>
</dbReference>
<dbReference type="Gene3D" id="1.20.5.1930">
    <property type="match status" value="1"/>
</dbReference>
<protein>
    <recommendedName>
        <fullName evidence="6">Histidine kinase domain-containing protein</fullName>
    </recommendedName>
</protein>
<dbReference type="EMBL" id="QFRJ01000003">
    <property type="protein sequence ID" value="PWH86134.1"/>
    <property type="molecule type" value="Genomic_DNA"/>
</dbReference>
<sequence>MMRIYKYLLICLSFAFVLQSVSQSTPIDSLKYSIDETKDVAGQVSLFIKVAEQYKSESLDSSLHYLHQALVLSETNQLNNSPDIVSKLLGVYSSKNNFVEIQSLGEHYFVKISKEKFPLAKLLIADELAYAYIATGKIDSFKQYSEYVISNADIDKEKEKTVFVSALRKRASYFISESKYDLAILDLQKAIQYLDTVDYFQSYSVYVTLADAYKQFGDYNQGIKYFELAKNYAEKYDSYRVKIHLLYSYADFHLHFQEYEKSLKYALEGYDLVLNNPDPYGEVVYSSILSKLYLNLGEPSKSEDYIQVVLTKAPEFQSDEIVAIAQYDLGSIALLRGDFAKALELCQKAWKFFEPTVSLFHKVKVCECLAEANEHLGNFAQSLIFLKKVSIFKDSINSEDQIKRTYQLKSEFEIEKELAIYEAEQEKQKIIAAQKLETKNSLFIGIAILSFLLVGIFFLILRNRQTKKEGRYLAEKEQAQTQFSQELIESQELERKRISRELHDSVGQDLILLKTKAVLEEKYEFENLIASALQNVRTITQGLHPFILEKFGLTAALNKLVTSVDESTDLFVSKEVEDIDGLLDKKQELNLYRIVQEALNNVIKHSGSPSLLILVKNNKTMVEVKIQDYGKGFDQAEKAMLMNSLGMKTLKERANILKTQLVISSVLGQGTIIQLKIPL</sequence>
<dbReference type="Gene3D" id="3.30.565.10">
    <property type="entry name" value="Histidine kinase-like ATPase, C-terminal domain"/>
    <property type="match status" value="1"/>
</dbReference>
<keyword evidence="8" id="KW-1185">Reference proteome</keyword>
<evidence type="ECO:0000259" key="6">
    <source>
        <dbReference type="PROSITE" id="PS50109"/>
    </source>
</evidence>
<evidence type="ECO:0000256" key="4">
    <source>
        <dbReference type="SAM" id="Phobius"/>
    </source>
</evidence>
<accession>A0A2U2XEB7</accession>